<dbReference type="AlphaFoldDB" id="A0AAN7U6A7"/>
<feature type="domain" description="Peptidase C1A papain C-terminal" evidence="12">
    <location>
        <begin position="117"/>
        <end position="341"/>
    </location>
</feature>
<name>A0AAN7U6A7_9MYCE</name>
<comment type="similarity">
    <text evidence="2">Belongs to the peptidase C1 family.</text>
</comment>
<evidence type="ECO:0000256" key="6">
    <source>
        <dbReference type="ARBA" id="ARBA00022807"/>
    </source>
</evidence>
<feature type="chain" id="PRO_5042936979" evidence="11">
    <location>
        <begin position="19"/>
        <end position="342"/>
    </location>
</feature>
<reference evidence="14 15" key="1">
    <citation type="submission" date="2023-11" db="EMBL/GenBank/DDBJ databases">
        <title>Dfirmibasis_genome.</title>
        <authorList>
            <person name="Edelbroek B."/>
            <person name="Kjellin J."/>
            <person name="Jerlstrom-Hultqvist J."/>
            <person name="Soderbom F."/>
        </authorList>
    </citation>
    <scope>NUCLEOTIDE SEQUENCE [LARGE SCALE GENOMIC DNA]</scope>
    <source>
        <strain evidence="14 15">TNS-C-14</strain>
    </source>
</reference>
<keyword evidence="10" id="KW-0458">Lysosome</keyword>
<dbReference type="Pfam" id="PF08246">
    <property type="entry name" value="Inhibitor_I29"/>
    <property type="match status" value="1"/>
</dbReference>
<evidence type="ECO:0000256" key="9">
    <source>
        <dbReference type="ARBA" id="ARBA00023180"/>
    </source>
</evidence>
<evidence type="ECO:0000259" key="13">
    <source>
        <dbReference type="SMART" id="SM00848"/>
    </source>
</evidence>
<keyword evidence="5" id="KW-0378">Hydrolase</keyword>
<dbReference type="InterPro" id="IPR025661">
    <property type="entry name" value="Pept_asp_AS"/>
</dbReference>
<keyword evidence="15" id="KW-1185">Reference proteome</keyword>
<dbReference type="PANTHER" id="PTHR12411">
    <property type="entry name" value="CYSTEINE PROTEASE FAMILY C1-RELATED"/>
    <property type="match status" value="1"/>
</dbReference>
<evidence type="ECO:0000313" key="14">
    <source>
        <dbReference type="EMBL" id="KAK5579840.1"/>
    </source>
</evidence>
<evidence type="ECO:0000256" key="5">
    <source>
        <dbReference type="ARBA" id="ARBA00022801"/>
    </source>
</evidence>
<evidence type="ECO:0000256" key="4">
    <source>
        <dbReference type="ARBA" id="ARBA00022729"/>
    </source>
</evidence>
<protein>
    <submittedName>
        <fullName evidence="14">Uncharacterized protein</fullName>
    </submittedName>
</protein>
<dbReference type="PROSITE" id="PS00640">
    <property type="entry name" value="THIOL_PROTEASE_ASN"/>
    <property type="match status" value="1"/>
</dbReference>
<dbReference type="SMART" id="SM00645">
    <property type="entry name" value="Pept_C1"/>
    <property type="match status" value="1"/>
</dbReference>
<dbReference type="PRINTS" id="PR00705">
    <property type="entry name" value="PAPAIN"/>
</dbReference>
<dbReference type="InterPro" id="IPR013128">
    <property type="entry name" value="Peptidase_C1A"/>
</dbReference>
<keyword evidence="6" id="KW-0788">Thiol protease</keyword>
<dbReference type="InterPro" id="IPR039417">
    <property type="entry name" value="Peptidase_C1A_papain-like"/>
</dbReference>
<keyword evidence="4 11" id="KW-0732">Signal</keyword>
<dbReference type="InterPro" id="IPR013201">
    <property type="entry name" value="Prot_inhib_I29"/>
</dbReference>
<keyword evidence="8" id="KW-1015">Disulfide bond</keyword>
<organism evidence="14 15">
    <name type="scientific">Dictyostelium firmibasis</name>
    <dbReference type="NCBI Taxonomy" id="79012"/>
    <lineage>
        <taxon>Eukaryota</taxon>
        <taxon>Amoebozoa</taxon>
        <taxon>Evosea</taxon>
        <taxon>Eumycetozoa</taxon>
        <taxon>Dictyostelia</taxon>
        <taxon>Dictyosteliales</taxon>
        <taxon>Dictyosteliaceae</taxon>
        <taxon>Dictyostelium</taxon>
    </lineage>
</organism>
<dbReference type="PROSITE" id="PS00639">
    <property type="entry name" value="THIOL_PROTEASE_HIS"/>
    <property type="match status" value="1"/>
</dbReference>
<comment type="caution">
    <text evidence="14">The sequence shown here is derived from an EMBL/GenBank/DDBJ whole genome shotgun (WGS) entry which is preliminary data.</text>
</comment>
<dbReference type="GO" id="GO:0005764">
    <property type="term" value="C:lysosome"/>
    <property type="evidence" value="ECO:0007669"/>
    <property type="project" value="UniProtKB-SubCell"/>
</dbReference>
<evidence type="ECO:0000256" key="7">
    <source>
        <dbReference type="ARBA" id="ARBA00023145"/>
    </source>
</evidence>
<dbReference type="SMART" id="SM00848">
    <property type="entry name" value="Inhibitor_I29"/>
    <property type="match status" value="1"/>
</dbReference>
<gene>
    <name evidence="14" type="ORF">RB653_009528</name>
</gene>
<dbReference type="InterPro" id="IPR000668">
    <property type="entry name" value="Peptidase_C1A_C"/>
</dbReference>
<feature type="signal peptide" evidence="11">
    <location>
        <begin position="1"/>
        <end position="18"/>
    </location>
</feature>
<evidence type="ECO:0000259" key="12">
    <source>
        <dbReference type="SMART" id="SM00645"/>
    </source>
</evidence>
<sequence length="342" mass="38443">MKVILFFVIIVFTALVSSRGISFEESEFLKFQEKFNKKYSHDEYMGKFEIFKTNLGKIEQLNQKAIDNEAETKFGINKFADLSIDEFRSYYLNSKKAVFTEDLPVADYLDDEFVNSIPTAFDWRTKGAVTSVKNQGQCGSCWSFSTTGNVEGQHFINQNQLVGLSEQNLVDCDHECMKYEGEEACDEGCNGGLQPNAYNYIIKNGGIQTESTYPYTAETGTQCNFNSANIGAKISNFTMIPKNETIMAAYIVNTGPLAIAADAIEWQFYMGGVFDIPCNPNSLDHGILIVGYSAKNTIFRKNMPYWIVKNSWGPDWGEQGYIFLRRGKNTCGVSNFVSTSII</sequence>
<dbReference type="Gene3D" id="3.90.70.10">
    <property type="entry name" value="Cysteine proteinases"/>
    <property type="match status" value="1"/>
</dbReference>
<accession>A0AAN7U6A7</accession>
<keyword evidence="9" id="KW-0325">Glycoprotein</keyword>
<dbReference type="GO" id="GO:0008234">
    <property type="term" value="F:cysteine-type peptidase activity"/>
    <property type="evidence" value="ECO:0007669"/>
    <property type="project" value="UniProtKB-KW"/>
</dbReference>
<dbReference type="InterPro" id="IPR038765">
    <property type="entry name" value="Papain-like_cys_pep_sf"/>
</dbReference>
<dbReference type="SUPFAM" id="SSF54001">
    <property type="entry name" value="Cysteine proteinases"/>
    <property type="match status" value="1"/>
</dbReference>
<keyword evidence="3" id="KW-0645">Protease</keyword>
<proteinExistence type="inferred from homology"/>
<dbReference type="InterPro" id="IPR025660">
    <property type="entry name" value="Pept_his_AS"/>
</dbReference>
<feature type="domain" description="Cathepsin propeptide inhibitor" evidence="13">
    <location>
        <begin position="28"/>
        <end position="87"/>
    </location>
</feature>
<dbReference type="GO" id="GO:0006508">
    <property type="term" value="P:proteolysis"/>
    <property type="evidence" value="ECO:0007669"/>
    <property type="project" value="UniProtKB-KW"/>
</dbReference>
<dbReference type="PROSITE" id="PS00139">
    <property type="entry name" value="THIOL_PROTEASE_CYS"/>
    <property type="match status" value="1"/>
</dbReference>
<evidence type="ECO:0000256" key="3">
    <source>
        <dbReference type="ARBA" id="ARBA00022670"/>
    </source>
</evidence>
<dbReference type="InterPro" id="IPR000169">
    <property type="entry name" value="Pept_cys_AS"/>
</dbReference>
<dbReference type="CDD" id="cd02248">
    <property type="entry name" value="Peptidase_C1A"/>
    <property type="match status" value="1"/>
</dbReference>
<dbReference type="Pfam" id="PF00112">
    <property type="entry name" value="Peptidase_C1"/>
    <property type="match status" value="1"/>
</dbReference>
<dbReference type="FunFam" id="3.90.70.10:FF:000130">
    <property type="entry name" value="Cysteine proteinase 1"/>
    <property type="match status" value="1"/>
</dbReference>
<evidence type="ECO:0000256" key="2">
    <source>
        <dbReference type="ARBA" id="ARBA00008455"/>
    </source>
</evidence>
<evidence type="ECO:0000256" key="1">
    <source>
        <dbReference type="ARBA" id="ARBA00004371"/>
    </source>
</evidence>
<evidence type="ECO:0000256" key="8">
    <source>
        <dbReference type="ARBA" id="ARBA00023157"/>
    </source>
</evidence>
<evidence type="ECO:0000256" key="11">
    <source>
        <dbReference type="SAM" id="SignalP"/>
    </source>
</evidence>
<comment type="subcellular location">
    <subcellularLocation>
        <location evidence="1">Lysosome</location>
    </subcellularLocation>
</comment>
<dbReference type="EMBL" id="JAVFKY010000003">
    <property type="protein sequence ID" value="KAK5579840.1"/>
    <property type="molecule type" value="Genomic_DNA"/>
</dbReference>
<evidence type="ECO:0000256" key="10">
    <source>
        <dbReference type="ARBA" id="ARBA00023228"/>
    </source>
</evidence>
<dbReference type="Proteomes" id="UP001344447">
    <property type="component" value="Unassembled WGS sequence"/>
</dbReference>
<keyword evidence="7" id="KW-0865">Zymogen</keyword>
<evidence type="ECO:0000313" key="15">
    <source>
        <dbReference type="Proteomes" id="UP001344447"/>
    </source>
</evidence>